<evidence type="ECO:0000256" key="4">
    <source>
        <dbReference type="ARBA" id="ARBA00022771"/>
    </source>
</evidence>
<dbReference type="PROSITE" id="PS00028">
    <property type="entry name" value="ZINC_FINGER_C2H2_1"/>
    <property type="match status" value="7"/>
</dbReference>
<evidence type="ECO:0000256" key="9">
    <source>
        <dbReference type="PROSITE-ProRule" id="PRU00042"/>
    </source>
</evidence>
<dbReference type="SMART" id="SM00868">
    <property type="entry name" value="zf-AD"/>
    <property type="match status" value="1"/>
</dbReference>
<evidence type="ECO:0000313" key="14">
    <source>
        <dbReference type="Proteomes" id="UP001107558"/>
    </source>
</evidence>
<evidence type="ECO:0008006" key="15">
    <source>
        <dbReference type="Google" id="ProtNLM"/>
    </source>
</evidence>
<dbReference type="FunFam" id="3.30.160.60:FF:000130">
    <property type="entry name" value="Spalt-like transcription factor 4"/>
    <property type="match status" value="1"/>
</dbReference>
<dbReference type="InterPro" id="IPR013087">
    <property type="entry name" value="Znf_C2H2_type"/>
</dbReference>
<keyword evidence="3" id="KW-0677">Repeat</keyword>
<keyword evidence="14" id="KW-1185">Reference proteome</keyword>
<accession>A0A9J6CNN8</accession>
<evidence type="ECO:0000256" key="6">
    <source>
        <dbReference type="ARBA" id="ARBA00023015"/>
    </source>
</evidence>
<feature type="domain" description="C2H2-type" evidence="11">
    <location>
        <begin position="390"/>
        <end position="418"/>
    </location>
</feature>
<dbReference type="OrthoDB" id="3437960at2759"/>
<evidence type="ECO:0000256" key="3">
    <source>
        <dbReference type="ARBA" id="ARBA00022737"/>
    </source>
</evidence>
<feature type="binding site" evidence="10">
    <location>
        <position position="8"/>
    </location>
    <ligand>
        <name>Zn(2+)</name>
        <dbReference type="ChEBI" id="CHEBI:29105"/>
    </ligand>
</feature>
<dbReference type="Gene3D" id="3.30.160.60">
    <property type="entry name" value="Classic Zinc Finger"/>
    <property type="match status" value="5"/>
</dbReference>
<evidence type="ECO:0000256" key="7">
    <source>
        <dbReference type="ARBA" id="ARBA00023163"/>
    </source>
</evidence>
<dbReference type="PANTHER" id="PTHR23234">
    <property type="entry name" value="ZNF44 PROTEIN"/>
    <property type="match status" value="1"/>
</dbReference>
<comment type="caution">
    <text evidence="13">The sequence shown here is derived from an EMBL/GenBank/DDBJ whole genome shotgun (WGS) entry which is preliminary data.</text>
</comment>
<dbReference type="PROSITE" id="PS50157">
    <property type="entry name" value="ZINC_FINGER_C2H2_2"/>
    <property type="match status" value="8"/>
</dbReference>
<dbReference type="EMBL" id="JADBJN010000001">
    <property type="protein sequence ID" value="KAG5683243.1"/>
    <property type="molecule type" value="Genomic_DNA"/>
</dbReference>
<dbReference type="SUPFAM" id="SSF57716">
    <property type="entry name" value="Glucocorticoid receptor-like (DNA-binding domain)"/>
    <property type="match status" value="1"/>
</dbReference>
<proteinExistence type="predicted"/>
<evidence type="ECO:0000256" key="2">
    <source>
        <dbReference type="ARBA" id="ARBA00022723"/>
    </source>
</evidence>
<feature type="domain" description="C2H2-type" evidence="11">
    <location>
        <begin position="247"/>
        <end position="275"/>
    </location>
</feature>
<dbReference type="GO" id="GO:0008270">
    <property type="term" value="F:zinc ion binding"/>
    <property type="evidence" value="ECO:0007669"/>
    <property type="project" value="UniProtKB-UniRule"/>
</dbReference>
<keyword evidence="4 9" id="KW-0863">Zinc-finger</keyword>
<dbReference type="SUPFAM" id="SSF57667">
    <property type="entry name" value="beta-beta-alpha zinc fingers"/>
    <property type="match status" value="4"/>
</dbReference>
<keyword evidence="7" id="KW-0804">Transcription</keyword>
<keyword evidence="6" id="KW-0805">Transcription regulation</keyword>
<dbReference type="GO" id="GO:0005634">
    <property type="term" value="C:nucleus"/>
    <property type="evidence" value="ECO:0007669"/>
    <property type="project" value="UniProtKB-SubCell"/>
</dbReference>
<feature type="domain" description="ZAD" evidence="12">
    <location>
        <begin position="6"/>
        <end position="90"/>
    </location>
</feature>
<evidence type="ECO:0000256" key="5">
    <source>
        <dbReference type="ARBA" id="ARBA00022833"/>
    </source>
</evidence>
<evidence type="ECO:0000256" key="1">
    <source>
        <dbReference type="ARBA" id="ARBA00004123"/>
    </source>
</evidence>
<keyword evidence="2 10" id="KW-0479">Metal-binding</keyword>
<evidence type="ECO:0000259" key="12">
    <source>
        <dbReference type="PROSITE" id="PS51915"/>
    </source>
</evidence>
<feature type="binding site" evidence="10">
    <location>
        <position position="66"/>
    </location>
    <ligand>
        <name>Zn(2+)</name>
        <dbReference type="ChEBI" id="CHEBI:29105"/>
    </ligand>
</feature>
<dbReference type="FunFam" id="3.30.160.60:FF:000478">
    <property type="entry name" value="Zinc finger protein 133"/>
    <property type="match status" value="1"/>
</dbReference>
<comment type="subcellular location">
    <subcellularLocation>
        <location evidence="1">Nucleus</location>
    </subcellularLocation>
</comment>
<dbReference type="PROSITE" id="PS51915">
    <property type="entry name" value="ZAD"/>
    <property type="match status" value="1"/>
</dbReference>
<reference evidence="13" key="1">
    <citation type="submission" date="2021-03" db="EMBL/GenBank/DDBJ databases">
        <title>Chromosome level genome of the anhydrobiotic midge Polypedilum vanderplanki.</title>
        <authorList>
            <person name="Yoshida Y."/>
            <person name="Kikawada T."/>
            <person name="Gusev O."/>
        </authorList>
    </citation>
    <scope>NUCLEOTIDE SEQUENCE</scope>
    <source>
        <strain evidence="13">NIAS01</strain>
        <tissue evidence="13">Whole body or cell culture</tissue>
    </source>
</reference>
<feature type="domain" description="C2H2-type" evidence="11">
    <location>
        <begin position="362"/>
        <end position="389"/>
    </location>
</feature>
<organism evidence="13 14">
    <name type="scientific">Polypedilum vanderplanki</name>
    <name type="common">Sleeping chironomid midge</name>
    <dbReference type="NCBI Taxonomy" id="319348"/>
    <lineage>
        <taxon>Eukaryota</taxon>
        <taxon>Metazoa</taxon>
        <taxon>Ecdysozoa</taxon>
        <taxon>Arthropoda</taxon>
        <taxon>Hexapoda</taxon>
        <taxon>Insecta</taxon>
        <taxon>Pterygota</taxon>
        <taxon>Neoptera</taxon>
        <taxon>Endopterygota</taxon>
        <taxon>Diptera</taxon>
        <taxon>Nematocera</taxon>
        <taxon>Chironomoidea</taxon>
        <taxon>Chironomidae</taxon>
        <taxon>Chironominae</taxon>
        <taxon>Polypedilum</taxon>
        <taxon>Polypedilum</taxon>
    </lineage>
</organism>
<keyword evidence="5 10" id="KW-0862">Zinc</keyword>
<dbReference type="InterPro" id="IPR036236">
    <property type="entry name" value="Znf_C2H2_sf"/>
</dbReference>
<dbReference type="AlphaFoldDB" id="A0A9J6CNN8"/>
<feature type="binding site" evidence="10">
    <location>
        <position position="11"/>
    </location>
    <ligand>
        <name>Zn(2+)</name>
        <dbReference type="ChEBI" id="CHEBI:29105"/>
    </ligand>
</feature>
<dbReference type="Proteomes" id="UP001107558">
    <property type="component" value="Chromosome 1"/>
</dbReference>
<dbReference type="InterPro" id="IPR012934">
    <property type="entry name" value="Znf_AD"/>
</dbReference>
<dbReference type="InterPro" id="IPR050758">
    <property type="entry name" value="Znf_C2H2-type"/>
</dbReference>
<dbReference type="PANTHER" id="PTHR23234:SF10">
    <property type="entry name" value="RIKEN CDNA 6720489N17 GENE-RELATED"/>
    <property type="match status" value="1"/>
</dbReference>
<evidence type="ECO:0000313" key="13">
    <source>
        <dbReference type="EMBL" id="KAG5683243.1"/>
    </source>
</evidence>
<sequence length="536" mass="63633">MIDKLKTCRCCLQTSLEEEELYEFSSEVAVDEKSSEFVKINECYSEITSISVPDEEENFTKICSNCLADLKFAFIFKKKCLEASRLYDQQETQFCLIEDNLPKEEVHEVEEQCYVEYIEEEQCYLENTEDPAANVVDDDESDTKEEEFVANNKRQNITVDDQDEGGMTYSCDYCTKIFDRKEYYKRHFKRAHLSIAIEEKSVQLTEEGKSFESSQLQIFQCDHCGKINVTKEDHELHQVEHEGEARIKCKKCDEYFNTKEEIRKHISTVHSTEEKPFVCDVCTKCFKNRYQLILHNRSHTGEKPFRCVICDRGFSMSSNLQKHLDTHSTEKPYQCKYCDQFFKTQRSLKFHTVCYHQPEVKVKCPQCDKSFVNKSYLKMHMLYHTGEKNFTCVICSSKYYKSSHLKRHIQNVHLKLRLLKCDYCASDFVRKETYKSHIISHHKRHLSDQEFEEVLEKIRKFKPPVLNVDEYTVERQKNNQQQQLILAKVEECEEMEMIEEQIEQDGMEKSNEGMIIETEDDYAYFDEEIDDEEEEQ</sequence>
<feature type="domain" description="C2H2-type" evidence="11">
    <location>
        <begin position="333"/>
        <end position="361"/>
    </location>
</feature>
<keyword evidence="8" id="KW-0539">Nucleus</keyword>
<evidence type="ECO:0000256" key="10">
    <source>
        <dbReference type="PROSITE-ProRule" id="PRU01263"/>
    </source>
</evidence>
<name>A0A9J6CNN8_POLVA</name>
<dbReference type="Pfam" id="PF00096">
    <property type="entry name" value="zf-C2H2"/>
    <property type="match status" value="5"/>
</dbReference>
<feature type="domain" description="C2H2-type" evidence="11">
    <location>
        <begin position="219"/>
        <end position="246"/>
    </location>
</feature>
<feature type="binding site" evidence="10">
    <location>
        <position position="63"/>
    </location>
    <ligand>
        <name>Zn(2+)</name>
        <dbReference type="ChEBI" id="CHEBI:29105"/>
    </ligand>
</feature>
<protein>
    <recommendedName>
        <fullName evidence="15">Zinc finger protein</fullName>
    </recommendedName>
</protein>
<feature type="domain" description="C2H2-type" evidence="11">
    <location>
        <begin position="305"/>
        <end position="332"/>
    </location>
</feature>
<gene>
    <name evidence="13" type="ORF">PVAND_012536</name>
</gene>
<dbReference type="SMART" id="SM00355">
    <property type="entry name" value="ZnF_C2H2"/>
    <property type="match status" value="9"/>
</dbReference>
<dbReference type="FunFam" id="3.30.160.60:FF:000100">
    <property type="entry name" value="Zinc finger 45-like"/>
    <property type="match status" value="1"/>
</dbReference>
<dbReference type="Pfam" id="PF07776">
    <property type="entry name" value="zf-AD"/>
    <property type="match status" value="1"/>
</dbReference>
<feature type="domain" description="C2H2-type" evidence="11">
    <location>
        <begin position="277"/>
        <end position="304"/>
    </location>
</feature>
<evidence type="ECO:0000256" key="8">
    <source>
        <dbReference type="ARBA" id="ARBA00023242"/>
    </source>
</evidence>
<evidence type="ECO:0000259" key="11">
    <source>
        <dbReference type="PROSITE" id="PS50157"/>
    </source>
</evidence>
<feature type="domain" description="C2H2-type" evidence="11">
    <location>
        <begin position="169"/>
        <end position="192"/>
    </location>
</feature>